<dbReference type="AlphaFoldDB" id="A0A541BRA3"/>
<name>A0A541BRA3_9NOCA</name>
<accession>A0A541BRA3</accession>
<evidence type="ECO:0008006" key="3">
    <source>
        <dbReference type="Google" id="ProtNLM"/>
    </source>
</evidence>
<proteinExistence type="predicted"/>
<gene>
    <name evidence="1" type="ORF">FK531_01640</name>
</gene>
<dbReference type="EMBL" id="VIGH01000001">
    <property type="protein sequence ID" value="TQF74816.1"/>
    <property type="molecule type" value="Genomic_DNA"/>
</dbReference>
<evidence type="ECO:0000313" key="1">
    <source>
        <dbReference type="EMBL" id="TQF74816.1"/>
    </source>
</evidence>
<dbReference type="Proteomes" id="UP000316256">
    <property type="component" value="Unassembled WGS sequence"/>
</dbReference>
<dbReference type="OrthoDB" id="4870610at2"/>
<protein>
    <recommendedName>
        <fullName evidence="3">DUF559 domain-containing protein</fullName>
    </recommendedName>
</protein>
<comment type="caution">
    <text evidence="1">The sequence shown here is derived from an EMBL/GenBank/DDBJ whole genome shotgun (WGS) entry which is preliminary data.</text>
</comment>
<organism evidence="1 2">
    <name type="scientific">Rhodococcus spelaei</name>
    <dbReference type="NCBI Taxonomy" id="2546320"/>
    <lineage>
        <taxon>Bacteria</taxon>
        <taxon>Bacillati</taxon>
        <taxon>Actinomycetota</taxon>
        <taxon>Actinomycetes</taxon>
        <taxon>Mycobacteriales</taxon>
        <taxon>Nocardiaceae</taxon>
        <taxon>Rhodococcus</taxon>
    </lineage>
</organism>
<reference evidence="1 2" key="1">
    <citation type="submission" date="2019-06" db="EMBL/GenBank/DDBJ databases">
        <title>Rhodococcus spaelei sp. nov., isolated from a cave.</title>
        <authorList>
            <person name="Lee S.D."/>
        </authorList>
    </citation>
    <scope>NUCLEOTIDE SEQUENCE [LARGE SCALE GENOMIC DNA]</scope>
    <source>
        <strain evidence="1 2">C9-5</strain>
    </source>
</reference>
<keyword evidence="2" id="KW-1185">Reference proteome</keyword>
<sequence length="322" mass="35905">MRRGRWGSVEFDELWAWSDDGLVRVADLREAGMSGYAIDARCRSGGPWQRILPGLILLHNGIPTQRQRRSAALRYCGADAVLTGRAALAEHGYLSSEAAGDVHVLIPHARRLQSMDFLTVERSARMPNPVQLGSLACAPITRALLDAARRITDIRTVRALISEVVQRGDATPSDLLAELNFGSRRGTALPRKVLEEVGENAHSVAEIDAFELWKRSGLPLMLPNKIVEDSRGRFLARPDGWFDDVALAWEIDSHDWHLGAEEHDHTLKRRATMQSAGIVVMATLPSHLRLEPGRIIDNLRDHYELARSRPRPNVRIRPDTPG</sequence>
<evidence type="ECO:0000313" key="2">
    <source>
        <dbReference type="Proteomes" id="UP000316256"/>
    </source>
</evidence>